<feature type="compositionally biased region" description="Basic and acidic residues" evidence="1">
    <location>
        <begin position="1"/>
        <end position="11"/>
    </location>
</feature>
<organism evidence="2 3">
    <name type="scientific">Liparis tanakae</name>
    <name type="common">Tanaka's snailfish</name>
    <dbReference type="NCBI Taxonomy" id="230148"/>
    <lineage>
        <taxon>Eukaryota</taxon>
        <taxon>Metazoa</taxon>
        <taxon>Chordata</taxon>
        <taxon>Craniata</taxon>
        <taxon>Vertebrata</taxon>
        <taxon>Euteleostomi</taxon>
        <taxon>Actinopterygii</taxon>
        <taxon>Neopterygii</taxon>
        <taxon>Teleostei</taxon>
        <taxon>Neoteleostei</taxon>
        <taxon>Acanthomorphata</taxon>
        <taxon>Eupercaria</taxon>
        <taxon>Perciformes</taxon>
        <taxon>Cottioidei</taxon>
        <taxon>Cottales</taxon>
        <taxon>Liparidae</taxon>
        <taxon>Liparis</taxon>
    </lineage>
</organism>
<proteinExistence type="predicted"/>
<protein>
    <submittedName>
        <fullName evidence="2">Uncharacterized protein</fullName>
    </submittedName>
</protein>
<dbReference type="Proteomes" id="UP000314294">
    <property type="component" value="Unassembled WGS sequence"/>
</dbReference>
<evidence type="ECO:0000313" key="2">
    <source>
        <dbReference type="EMBL" id="TNN54433.1"/>
    </source>
</evidence>
<dbReference type="EMBL" id="SRLO01000484">
    <property type="protein sequence ID" value="TNN54433.1"/>
    <property type="molecule type" value="Genomic_DNA"/>
</dbReference>
<feature type="region of interest" description="Disordered" evidence="1">
    <location>
        <begin position="1"/>
        <end position="34"/>
    </location>
</feature>
<evidence type="ECO:0000256" key="1">
    <source>
        <dbReference type="SAM" id="MobiDB-lite"/>
    </source>
</evidence>
<comment type="caution">
    <text evidence="2">The sequence shown here is derived from an EMBL/GenBank/DDBJ whole genome shotgun (WGS) entry which is preliminary data.</text>
</comment>
<gene>
    <name evidence="2" type="ORF">EYF80_035342</name>
</gene>
<sequence>MAAELKTHDDRGEEEEERKRKHSTGCCEKGGGGGGGVACRGAVCRAGPDVDLALLDLAAGLRGEVEHDVPQLLLQLPDGAVLTLACRETPYVSRLLKGQDAPEGSSHIQDIHVTIKTELHLYGI</sequence>
<name>A0A4Z2GNP6_9TELE</name>
<accession>A0A4Z2GNP6</accession>
<evidence type="ECO:0000313" key="3">
    <source>
        <dbReference type="Proteomes" id="UP000314294"/>
    </source>
</evidence>
<keyword evidence="3" id="KW-1185">Reference proteome</keyword>
<dbReference type="AlphaFoldDB" id="A0A4Z2GNP6"/>
<reference evidence="2 3" key="1">
    <citation type="submission" date="2019-03" db="EMBL/GenBank/DDBJ databases">
        <title>First draft genome of Liparis tanakae, snailfish: a comprehensive survey of snailfish specific genes.</title>
        <authorList>
            <person name="Kim W."/>
            <person name="Song I."/>
            <person name="Jeong J.-H."/>
            <person name="Kim D."/>
            <person name="Kim S."/>
            <person name="Ryu S."/>
            <person name="Song J.Y."/>
            <person name="Lee S.K."/>
        </authorList>
    </citation>
    <scope>NUCLEOTIDE SEQUENCE [LARGE SCALE GENOMIC DNA]</scope>
    <source>
        <tissue evidence="2">Muscle</tissue>
    </source>
</reference>